<feature type="domain" description="ETS" evidence="4">
    <location>
        <begin position="177"/>
        <end position="256"/>
    </location>
</feature>
<dbReference type="Proteomes" id="UP001217089">
    <property type="component" value="Unassembled WGS sequence"/>
</dbReference>
<keyword evidence="6" id="KW-1185">Reference proteome</keyword>
<dbReference type="InterPro" id="IPR000418">
    <property type="entry name" value="Ets_dom"/>
</dbReference>
<comment type="caution">
    <text evidence="5">The sequence shown here is derived from an EMBL/GenBank/DDBJ whole genome shotgun (WGS) entry which is preliminary data.</text>
</comment>
<evidence type="ECO:0000313" key="5">
    <source>
        <dbReference type="EMBL" id="KAJ8299486.1"/>
    </source>
</evidence>
<name>A0ABQ9E6V8_TEGGR</name>
<dbReference type="InterPro" id="IPR046328">
    <property type="entry name" value="ETS_fam"/>
</dbReference>
<dbReference type="Pfam" id="PF00178">
    <property type="entry name" value="Ets"/>
    <property type="match status" value="1"/>
</dbReference>
<dbReference type="PRINTS" id="PR00454">
    <property type="entry name" value="ETSDOMAIN"/>
</dbReference>
<organism evidence="5 6">
    <name type="scientific">Tegillarca granosa</name>
    <name type="common">Malaysian cockle</name>
    <name type="synonym">Anadara granosa</name>
    <dbReference type="NCBI Taxonomy" id="220873"/>
    <lineage>
        <taxon>Eukaryota</taxon>
        <taxon>Metazoa</taxon>
        <taxon>Spiralia</taxon>
        <taxon>Lophotrochozoa</taxon>
        <taxon>Mollusca</taxon>
        <taxon>Bivalvia</taxon>
        <taxon>Autobranchia</taxon>
        <taxon>Pteriomorphia</taxon>
        <taxon>Arcoida</taxon>
        <taxon>Arcoidea</taxon>
        <taxon>Arcidae</taxon>
        <taxon>Tegillarca</taxon>
    </lineage>
</organism>
<reference evidence="5 6" key="1">
    <citation type="submission" date="2022-12" db="EMBL/GenBank/DDBJ databases">
        <title>Chromosome-level genome of Tegillarca granosa.</title>
        <authorList>
            <person name="Kim J."/>
        </authorList>
    </citation>
    <scope>NUCLEOTIDE SEQUENCE [LARGE SCALE GENOMIC DNA]</scope>
    <source>
        <strain evidence="5">Teg-2019</strain>
        <tissue evidence="5">Adductor muscle</tissue>
    </source>
</reference>
<dbReference type="SMART" id="SM00413">
    <property type="entry name" value="ETS"/>
    <property type="match status" value="1"/>
</dbReference>
<protein>
    <recommendedName>
        <fullName evidence="4">ETS domain-containing protein</fullName>
    </recommendedName>
</protein>
<comment type="similarity">
    <text evidence="1 3">Belongs to the ETS family.</text>
</comment>
<dbReference type="InterPro" id="IPR036388">
    <property type="entry name" value="WH-like_DNA-bd_sf"/>
</dbReference>
<evidence type="ECO:0000313" key="6">
    <source>
        <dbReference type="Proteomes" id="UP001217089"/>
    </source>
</evidence>
<keyword evidence="3" id="KW-0539">Nucleus</keyword>
<evidence type="ECO:0000256" key="1">
    <source>
        <dbReference type="ARBA" id="ARBA00005562"/>
    </source>
</evidence>
<gene>
    <name evidence="5" type="ORF">KUTeg_023546</name>
</gene>
<evidence type="ECO:0000259" key="4">
    <source>
        <dbReference type="PROSITE" id="PS50061"/>
    </source>
</evidence>
<dbReference type="PANTHER" id="PTHR11849">
    <property type="entry name" value="ETS"/>
    <property type="match status" value="1"/>
</dbReference>
<dbReference type="InterPro" id="IPR036390">
    <property type="entry name" value="WH_DNA-bd_sf"/>
</dbReference>
<keyword evidence="2 3" id="KW-0238">DNA-binding</keyword>
<dbReference type="SUPFAM" id="SSF46785">
    <property type="entry name" value="Winged helix' DNA-binding domain"/>
    <property type="match status" value="1"/>
</dbReference>
<dbReference type="Gene3D" id="1.10.10.10">
    <property type="entry name" value="Winged helix-like DNA-binding domain superfamily/Winged helix DNA-binding domain"/>
    <property type="match status" value="1"/>
</dbReference>
<comment type="subcellular location">
    <subcellularLocation>
        <location evidence="3">Nucleus</location>
    </subcellularLocation>
</comment>
<proteinExistence type="inferred from homology"/>
<accession>A0ABQ9E6V8</accession>
<dbReference type="EMBL" id="JARBDR010000921">
    <property type="protein sequence ID" value="KAJ8299486.1"/>
    <property type="molecule type" value="Genomic_DNA"/>
</dbReference>
<evidence type="ECO:0000256" key="3">
    <source>
        <dbReference type="RuleBase" id="RU004019"/>
    </source>
</evidence>
<sequence>MYMSSSLCSRDINTRHIQVKMTDSLEFDSLIQFGDVVSNCFQYSDLSYNTSEAGFIDKLSDYNYMNYNTPQSYQYQEDAASVVLDPSDIALACQSNLQSDDLSDYVTDTSYDETYVKDEPSTSDVDESRLPSFSMLVSSVIQSKNHGIQHHYISDYLSEEDEDNVVCKKGKRGAKNILLWKFLLEQLLKGPGLIRWIDQRCGTFRFVDTIEISRLWGEKKRKSDMNFEKLSRAIRHYYRSGFMSRCEGTRLVYKINWRMVPKEWRQKFFSR</sequence>
<dbReference type="PROSITE" id="PS50061">
    <property type="entry name" value="ETS_DOMAIN_3"/>
    <property type="match status" value="1"/>
</dbReference>
<evidence type="ECO:0000256" key="2">
    <source>
        <dbReference type="ARBA" id="ARBA00023125"/>
    </source>
</evidence>